<dbReference type="SUPFAM" id="SSF53335">
    <property type="entry name" value="S-adenosyl-L-methionine-dependent methyltransferases"/>
    <property type="match status" value="1"/>
</dbReference>
<accession>A0ABW5P1U8</accession>
<dbReference type="InterPro" id="IPR002052">
    <property type="entry name" value="DNA_methylase_N6_adenine_CS"/>
</dbReference>
<name>A0ABW5P1U8_9DEIO</name>
<evidence type="ECO:0000256" key="4">
    <source>
        <dbReference type="ARBA" id="ARBA00048391"/>
    </source>
</evidence>
<sequence>MSAHAGLTVQDWLRHAERQLAGAGVPSPGVDARALVGFALGLSPTGLLLRGGDSVAPEQAQRLAELLARRAARVPLQHLLGTVDWGGVALQVDGRALIPRPETEWLLHLSLEALTGLNAPRVLDVGTGTGALALGIKAARPDATVTATDLSGDALALARENAVLNGLAVTFVQADLLLGVNGPFDLIVSNPPYLPVSDRTQAQAEVRFDPDLALYAGPDGLDLARPLSAEALGRLAPGGVLLLELDPRNAPVFATELRAGGWTARVLPDLTGRERFVRASRNSERMPGV</sequence>
<dbReference type="InterPro" id="IPR050320">
    <property type="entry name" value="N5-glutamine_MTase"/>
</dbReference>
<dbReference type="PANTHER" id="PTHR18895">
    <property type="entry name" value="HEMK METHYLTRANSFERASE"/>
    <property type="match status" value="1"/>
</dbReference>
<keyword evidence="9" id="KW-1185">Reference proteome</keyword>
<comment type="catalytic activity">
    <reaction evidence="4 5">
        <text>L-glutaminyl-[peptide chain release factor] + S-adenosyl-L-methionine = N(5)-methyl-L-glutaminyl-[peptide chain release factor] + S-adenosyl-L-homocysteine + H(+)</text>
        <dbReference type="Rhea" id="RHEA:42896"/>
        <dbReference type="Rhea" id="RHEA-COMP:10271"/>
        <dbReference type="Rhea" id="RHEA-COMP:10272"/>
        <dbReference type="ChEBI" id="CHEBI:15378"/>
        <dbReference type="ChEBI" id="CHEBI:30011"/>
        <dbReference type="ChEBI" id="CHEBI:57856"/>
        <dbReference type="ChEBI" id="CHEBI:59789"/>
        <dbReference type="ChEBI" id="CHEBI:61891"/>
        <dbReference type="EC" id="2.1.1.297"/>
    </reaction>
</comment>
<dbReference type="InterPro" id="IPR004556">
    <property type="entry name" value="HemK-like"/>
</dbReference>
<dbReference type="NCBIfam" id="TIGR03534">
    <property type="entry name" value="RF_mod_PrmC"/>
    <property type="match status" value="1"/>
</dbReference>
<evidence type="ECO:0000256" key="1">
    <source>
        <dbReference type="ARBA" id="ARBA00022603"/>
    </source>
</evidence>
<protein>
    <recommendedName>
        <fullName evidence="5">Release factor glutamine methyltransferase</fullName>
        <shortName evidence="5">RF MTase</shortName>
        <ecNumber evidence="5">2.1.1.297</ecNumber>
    </recommendedName>
    <alternativeName>
        <fullName evidence="5">N5-glutamine methyltransferase PrmC</fullName>
    </alternativeName>
    <alternativeName>
        <fullName evidence="5">Protein-(glutamine-N5) MTase PrmC</fullName>
    </alternativeName>
    <alternativeName>
        <fullName evidence="5">Protein-glutamine N-methyltransferase PrmC</fullName>
    </alternativeName>
</protein>
<evidence type="ECO:0000256" key="2">
    <source>
        <dbReference type="ARBA" id="ARBA00022679"/>
    </source>
</evidence>
<evidence type="ECO:0000259" key="6">
    <source>
        <dbReference type="Pfam" id="PF05175"/>
    </source>
</evidence>
<dbReference type="Pfam" id="PF05175">
    <property type="entry name" value="MTS"/>
    <property type="match status" value="1"/>
</dbReference>
<dbReference type="InterPro" id="IPR029063">
    <property type="entry name" value="SAM-dependent_MTases_sf"/>
</dbReference>
<dbReference type="InterPro" id="IPR040758">
    <property type="entry name" value="PrmC_N"/>
</dbReference>
<evidence type="ECO:0000259" key="7">
    <source>
        <dbReference type="Pfam" id="PF17827"/>
    </source>
</evidence>
<dbReference type="CDD" id="cd02440">
    <property type="entry name" value="AdoMet_MTases"/>
    <property type="match status" value="1"/>
</dbReference>
<dbReference type="HAMAP" id="MF_02126">
    <property type="entry name" value="RF_methyltr_PrmC"/>
    <property type="match status" value="1"/>
</dbReference>
<keyword evidence="2 5" id="KW-0808">Transferase</keyword>
<proteinExistence type="inferred from homology"/>
<feature type="domain" description="Methyltransferase small" evidence="6">
    <location>
        <begin position="111"/>
        <end position="194"/>
    </location>
</feature>
<feature type="domain" description="Release factor glutamine methyltransferase N-terminal" evidence="7">
    <location>
        <begin position="11"/>
        <end position="81"/>
    </location>
</feature>
<dbReference type="Gene3D" id="1.10.8.10">
    <property type="entry name" value="DNA helicase RuvA subunit, C-terminal domain"/>
    <property type="match status" value="1"/>
</dbReference>
<dbReference type="PROSITE" id="PS00092">
    <property type="entry name" value="N6_MTASE"/>
    <property type="match status" value="1"/>
</dbReference>
<dbReference type="InterPro" id="IPR019874">
    <property type="entry name" value="RF_methyltr_PrmC"/>
</dbReference>
<evidence type="ECO:0000313" key="9">
    <source>
        <dbReference type="Proteomes" id="UP001597475"/>
    </source>
</evidence>
<dbReference type="PANTHER" id="PTHR18895:SF74">
    <property type="entry name" value="MTRF1L RELEASE FACTOR GLUTAMINE METHYLTRANSFERASE"/>
    <property type="match status" value="1"/>
</dbReference>
<dbReference type="NCBIfam" id="TIGR00536">
    <property type="entry name" value="hemK_fam"/>
    <property type="match status" value="1"/>
</dbReference>
<reference evidence="9" key="1">
    <citation type="journal article" date="2019" name="Int. J. Syst. Evol. Microbiol.">
        <title>The Global Catalogue of Microorganisms (GCM) 10K type strain sequencing project: providing services to taxonomists for standard genome sequencing and annotation.</title>
        <authorList>
            <consortium name="The Broad Institute Genomics Platform"/>
            <consortium name="The Broad Institute Genome Sequencing Center for Infectious Disease"/>
            <person name="Wu L."/>
            <person name="Ma J."/>
        </authorList>
    </citation>
    <scope>NUCLEOTIDE SEQUENCE [LARGE SCALE GENOMIC DNA]</scope>
    <source>
        <strain evidence="9">KCTC 33842</strain>
    </source>
</reference>
<feature type="binding site" evidence="5">
    <location>
        <position position="190"/>
    </location>
    <ligand>
        <name>S-adenosyl-L-methionine</name>
        <dbReference type="ChEBI" id="CHEBI:59789"/>
    </ligand>
</feature>
<dbReference type="Gene3D" id="3.40.50.150">
    <property type="entry name" value="Vaccinia Virus protein VP39"/>
    <property type="match status" value="1"/>
</dbReference>
<feature type="binding site" evidence="5">
    <location>
        <position position="149"/>
    </location>
    <ligand>
        <name>S-adenosyl-L-methionine</name>
        <dbReference type="ChEBI" id="CHEBI:59789"/>
    </ligand>
</feature>
<dbReference type="EMBL" id="JBHUMK010000012">
    <property type="protein sequence ID" value="MFD2608465.1"/>
    <property type="molecule type" value="Genomic_DNA"/>
</dbReference>
<dbReference type="RefSeq" id="WP_386843008.1">
    <property type="nucleotide sequence ID" value="NZ_JBHUMK010000012.1"/>
</dbReference>
<comment type="function">
    <text evidence="5">Methylates the class 1 translation termination release factors RF1/PrfA and RF2/PrfB on the glutamine residue of the universally conserved GGQ motif.</text>
</comment>
<evidence type="ECO:0000313" key="8">
    <source>
        <dbReference type="EMBL" id="MFD2608465.1"/>
    </source>
</evidence>
<evidence type="ECO:0000256" key="5">
    <source>
        <dbReference type="HAMAP-Rule" id="MF_02126"/>
    </source>
</evidence>
<evidence type="ECO:0000256" key="3">
    <source>
        <dbReference type="ARBA" id="ARBA00022691"/>
    </source>
</evidence>
<comment type="caution">
    <text evidence="8">The sequence shown here is derived from an EMBL/GenBank/DDBJ whole genome shotgun (WGS) entry which is preliminary data.</text>
</comment>
<keyword evidence="3 5" id="KW-0949">S-adenosyl-L-methionine</keyword>
<dbReference type="GO" id="GO:0102559">
    <property type="term" value="F:peptide chain release factor N(5)-glutamine methyltransferase activity"/>
    <property type="evidence" value="ECO:0007669"/>
    <property type="project" value="UniProtKB-EC"/>
</dbReference>
<dbReference type="GO" id="GO:0032259">
    <property type="term" value="P:methylation"/>
    <property type="evidence" value="ECO:0007669"/>
    <property type="project" value="UniProtKB-KW"/>
</dbReference>
<dbReference type="EC" id="2.1.1.297" evidence="5"/>
<feature type="binding site" evidence="5">
    <location>
        <begin position="126"/>
        <end position="130"/>
    </location>
    <ligand>
        <name>S-adenosyl-L-methionine</name>
        <dbReference type="ChEBI" id="CHEBI:59789"/>
    </ligand>
</feature>
<organism evidence="8 9">
    <name type="scientific">Deinococcus taklimakanensis</name>
    <dbReference type="NCBI Taxonomy" id="536443"/>
    <lineage>
        <taxon>Bacteria</taxon>
        <taxon>Thermotogati</taxon>
        <taxon>Deinococcota</taxon>
        <taxon>Deinococci</taxon>
        <taxon>Deinococcales</taxon>
        <taxon>Deinococcaceae</taxon>
        <taxon>Deinococcus</taxon>
    </lineage>
</organism>
<dbReference type="InterPro" id="IPR007848">
    <property type="entry name" value="Small_mtfrase_dom"/>
</dbReference>
<comment type="similarity">
    <text evidence="5">Belongs to the protein N5-glutamine methyltransferase family. PrmC subfamily.</text>
</comment>
<keyword evidence="1 5" id="KW-0489">Methyltransferase</keyword>
<dbReference type="Proteomes" id="UP001597475">
    <property type="component" value="Unassembled WGS sequence"/>
</dbReference>
<gene>
    <name evidence="5 8" type="primary">prmC</name>
    <name evidence="8" type="ORF">ACFSR9_03300</name>
</gene>
<feature type="binding site" evidence="5">
    <location>
        <begin position="190"/>
        <end position="193"/>
    </location>
    <ligand>
        <name>substrate</name>
    </ligand>
</feature>
<comment type="caution">
    <text evidence="5">Lacks conserved residue(s) required for the propagation of feature annotation.</text>
</comment>
<dbReference type="Pfam" id="PF17827">
    <property type="entry name" value="PrmC_N"/>
    <property type="match status" value="1"/>
</dbReference>